<dbReference type="GO" id="GO:0015031">
    <property type="term" value="P:protein transport"/>
    <property type="evidence" value="ECO:0007669"/>
    <property type="project" value="UniProtKB-KW"/>
</dbReference>
<reference evidence="20" key="1">
    <citation type="submission" date="2020-11" db="EMBL/GenBank/DDBJ databases">
        <authorList>
            <person name="Tran Van P."/>
        </authorList>
    </citation>
    <scope>NUCLEOTIDE SEQUENCE</scope>
</reference>
<keyword evidence="8" id="KW-0479">Metal-binding</keyword>
<evidence type="ECO:0000256" key="11">
    <source>
        <dbReference type="ARBA" id="ARBA00022805"/>
    </source>
</evidence>
<evidence type="ECO:0000256" key="16">
    <source>
        <dbReference type="ARBA" id="ARBA00023136"/>
    </source>
</evidence>
<dbReference type="EMBL" id="CAJPEV010005157">
    <property type="protein sequence ID" value="CAG0902823.1"/>
    <property type="molecule type" value="Genomic_DNA"/>
</dbReference>
<evidence type="ECO:0000256" key="15">
    <source>
        <dbReference type="ARBA" id="ARBA00023134"/>
    </source>
</evidence>
<evidence type="ECO:0000259" key="19">
    <source>
        <dbReference type="Pfam" id="PF04548"/>
    </source>
</evidence>
<comment type="subcellular location">
    <subcellularLocation>
        <location evidence="2">Membrane</location>
        <topology evidence="2">Single-pass membrane protein</topology>
    </subcellularLocation>
    <subcellularLocation>
        <location evidence="17">Plastid</location>
        <location evidence="17">Chloroplast outer membrane</location>
    </subcellularLocation>
</comment>
<dbReference type="InterPro" id="IPR027417">
    <property type="entry name" value="P-loop_NTPase"/>
</dbReference>
<evidence type="ECO:0000256" key="18">
    <source>
        <dbReference type="SAM" id="Coils"/>
    </source>
</evidence>
<dbReference type="InterPro" id="IPR006703">
    <property type="entry name" value="G_AIG1"/>
</dbReference>
<feature type="coiled-coil region" evidence="18">
    <location>
        <begin position="222"/>
        <end position="274"/>
    </location>
</feature>
<keyword evidence="14" id="KW-1133">Transmembrane helix</keyword>
<evidence type="ECO:0000256" key="17">
    <source>
        <dbReference type="ARBA" id="ARBA00024013"/>
    </source>
</evidence>
<protein>
    <recommendedName>
        <fullName evidence="19">AIG1-type G domain-containing protein</fullName>
    </recommendedName>
</protein>
<keyword evidence="10" id="KW-0378">Hydrolase</keyword>
<keyword evidence="21" id="KW-1185">Reference proteome</keyword>
<evidence type="ECO:0000256" key="14">
    <source>
        <dbReference type="ARBA" id="ARBA00022989"/>
    </source>
</evidence>
<evidence type="ECO:0000256" key="5">
    <source>
        <dbReference type="ARBA" id="ARBA00022528"/>
    </source>
</evidence>
<evidence type="ECO:0000256" key="6">
    <source>
        <dbReference type="ARBA" id="ARBA00022640"/>
    </source>
</evidence>
<evidence type="ECO:0000256" key="10">
    <source>
        <dbReference type="ARBA" id="ARBA00022801"/>
    </source>
</evidence>
<dbReference type="EMBL" id="LR904674">
    <property type="protein sequence ID" value="CAD7253008.1"/>
    <property type="molecule type" value="Genomic_DNA"/>
</dbReference>
<dbReference type="GO" id="GO:0005525">
    <property type="term" value="F:GTP binding"/>
    <property type="evidence" value="ECO:0007669"/>
    <property type="project" value="UniProtKB-KW"/>
</dbReference>
<accession>A0A7R9AFX2</accession>
<dbReference type="GO" id="GO:0016020">
    <property type="term" value="C:membrane"/>
    <property type="evidence" value="ECO:0007669"/>
    <property type="project" value="UniProtKB-SubCell"/>
</dbReference>
<sequence>MATNRRLSIVLVGVTGSGKSTLGNILLGFEPDQPEGFGTSSSSRSCTLDTETRNGFWLGDKITPIRIIDTPGHGDCDGRDEHHREKMVKFLQAEGTVDAFVWIKNSQQPRYDKQEAEYFGILMKVFGPSLFKNLVVVFTRWAFGKKDEVRRNRRRPPLTLEDVKKELWNSFVEGRDPIEVPMMAVDALHDSEDEIEAAAFRREMEVFLSTITKFSAMPVREIQMVRTEAEKLEQQIESLREEMKANRDLAGEGLQIAIKKMEELEDNLKRNRESQQPPAWLESMRLFAPIAQKLLDFGLRIAERRLLKNE</sequence>
<feature type="domain" description="AIG1-type G" evidence="19">
    <location>
        <begin position="8"/>
        <end position="148"/>
    </location>
</feature>
<evidence type="ECO:0000256" key="8">
    <source>
        <dbReference type="ARBA" id="ARBA00022723"/>
    </source>
</evidence>
<keyword evidence="7" id="KW-0812">Transmembrane</keyword>
<dbReference type="AlphaFoldDB" id="A0A7R9AFX2"/>
<keyword evidence="9" id="KW-0547">Nucleotide-binding</keyword>
<keyword evidence="5" id="KW-0150">Chloroplast</keyword>
<organism evidence="20">
    <name type="scientific">Darwinula stevensoni</name>
    <dbReference type="NCBI Taxonomy" id="69355"/>
    <lineage>
        <taxon>Eukaryota</taxon>
        <taxon>Metazoa</taxon>
        <taxon>Ecdysozoa</taxon>
        <taxon>Arthropoda</taxon>
        <taxon>Crustacea</taxon>
        <taxon>Oligostraca</taxon>
        <taxon>Ostracoda</taxon>
        <taxon>Podocopa</taxon>
        <taxon>Podocopida</taxon>
        <taxon>Darwinulocopina</taxon>
        <taxon>Darwinuloidea</taxon>
        <taxon>Darwinulidae</taxon>
        <taxon>Darwinula</taxon>
    </lineage>
</organism>
<dbReference type="Proteomes" id="UP000677054">
    <property type="component" value="Unassembled WGS sequence"/>
</dbReference>
<keyword evidence="11" id="KW-1002">Plastid outer membrane</keyword>
<comment type="similarity">
    <text evidence="3">Belongs to the TRAFAC class TrmE-Era-EngA-EngB-Septin-like GTPase superfamily. AIG1/Toc34/Toc159-like paraseptin GTPase family. IAN subfamily.</text>
</comment>
<evidence type="ECO:0000256" key="3">
    <source>
        <dbReference type="ARBA" id="ARBA00008535"/>
    </source>
</evidence>
<keyword evidence="4" id="KW-0813">Transport</keyword>
<evidence type="ECO:0000256" key="2">
    <source>
        <dbReference type="ARBA" id="ARBA00004167"/>
    </source>
</evidence>
<keyword evidence="12" id="KW-0460">Magnesium</keyword>
<evidence type="ECO:0000256" key="13">
    <source>
        <dbReference type="ARBA" id="ARBA00022927"/>
    </source>
</evidence>
<comment type="cofactor">
    <cofactor evidence="1">
        <name>Mg(2+)</name>
        <dbReference type="ChEBI" id="CHEBI:18420"/>
    </cofactor>
</comment>
<evidence type="ECO:0000256" key="1">
    <source>
        <dbReference type="ARBA" id="ARBA00001946"/>
    </source>
</evidence>
<dbReference type="GO" id="GO:0016787">
    <property type="term" value="F:hydrolase activity"/>
    <property type="evidence" value="ECO:0007669"/>
    <property type="project" value="UniProtKB-KW"/>
</dbReference>
<evidence type="ECO:0000313" key="20">
    <source>
        <dbReference type="EMBL" id="CAD7253008.1"/>
    </source>
</evidence>
<evidence type="ECO:0000313" key="21">
    <source>
        <dbReference type="Proteomes" id="UP000677054"/>
    </source>
</evidence>
<dbReference type="Pfam" id="PF04548">
    <property type="entry name" value="AIG1"/>
    <property type="match status" value="1"/>
</dbReference>
<keyword evidence="18" id="KW-0175">Coiled coil</keyword>
<keyword evidence="6" id="KW-0934">Plastid</keyword>
<dbReference type="PANTHER" id="PTHR10903:SF135">
    <property type="entry name" value="TRANSLOCASE OF CHLOROPLAST 120, CHLOROPLASTIC-RELATED"/>
    <property type="match status" value="1"/>
</dbReference>
<dbReference type="OrthoDB" id="8954335at2759"/>
<evidence type="ECO:0000256" key="7">
    <source>
        <dbReference type="ARBA" id="ARBA00022692"/>
    </source>
</evidence>
<keyword evidence="15" id="KW-0342">GTP-binding</keyword>
<dbReference type="InterPro" id="IPR045058">
    <property type="entry name" value="GIMA/IAN/Toc"/>
</dbReference>
<dbReference type="PANTHER" id="PTHR10903">
    <property type="entry name" value="GTPASE, IMAP FAMILY MEMBER-RELATED"/>
    <property type="match status" value="1"/>
</dbReference>
<dbReference type="GO" id="GO:0046872">
    <property type="term" value="F:metal ion binding"/>
    <property type="evidence" value="ECO:0007669"/>
    <property type="project" value="UniProtKB-KW"/>
</dbReference>
<dbReference type="SUPFAM" id="SSF52540">
    <property type="entry name" value="P-loop containing nucleoside triphosphate hydrolases"/>
    <property type="match status" value="1"/>
</dbReference>
<keyword evidence="13" id="KW-0653">Protein transport</keyword>
<name>A0A7R9AFX2_9CRUS</name>
<evidence type="ECO:0000256" key="4">
    <source>
        <dbReference type="ARBA" id="ARBA00022448"/>
    </source>
</evidence>
<evidence type="ECO:0000256" key="9">
    <source>
        <dbReference type="ARBA" id="ARBA00022741"/>
    </source>
</evidence>
<dbReference type="Gene3D" id="3.40.50.300">
    <property type="entry name" value="P-loop containing nucleotide triphosphate hydrolases"/>
    <property type="match status" value="1"/>
</dbReference>
<proteinExistence type="inferred from homology"/>
<keyword evidence="16" id="KW-0472">Membrane</keyword>
<gene>
    <name evidence="20" type="ORF">DSTB1V02_LOCUS12759</name>
</gene>
<evidence type="ECO:0000256" key="12">
    <source>
        <dbReference type="ARBA" id="ARBA00022842"/>
    </source>
</evidence>